<dbReference type="OrthoDB" id="9977228at2"/>
<evidence type="ECO:0000256" key="1">
    <source>
        <dbReference type="SAM" id="MobiDB-lite"/>
    </source>
</evidence>
<feature type="transmembrane region" description="Helical" evidence="2">
    <location>
        <begin position="84"/>
        <end position="101"/>
    </location>
</feature>
<dbReference type="RefSeq" id="WP_004227921.1">
    <property type="nucleotide sequence ID" value="NZ_AEUV02000002.1"/>
</dbReference>
<feature type="compositionally biased region" description="Polar residues" evidence="1">
    <location>
        <begin position="222"/>
        <end position="245"/>
    </location>
</feature>
<sequence length="245" mass="26164">MNQKTLAKAAGFVGLIGGILTLILRIIKTVIDIGAFSAASFDSDATGSFFATALIFTIFILMIRIAILVFGILGVVKFSKDPRVSVAAPILLIVAFGINIFPLLGGFAADILSITGGILFLVALPKLDQPFIPQNPYPYNGFPNQQSYYQNQGNTTTHFQQEPVWMGTYHQDQGLPAQSNTSVQTNAQNAGSQMAQAFSDPQVSDQTQASLQAQSSNSQKSFATAESYQTPMSTEVPASSDSPEA</sequence>
<organism evidence="3 4">
    <name type="scientific">Streptococcus criceti HS-6</name>
    <dbReference type="NCBI Taxonomy" id="873449"/>
    <lineage>
        <taxon>Bacteria</taxon>
        <taxon>Bacillati</taxon>
        <taxon>Bacillota</taxon>
        <taxon>Bacilli</taxon>
        <taxon>Lactobacillales</taxon>
        <taxon>Streptococcaceae</taxon>
        <taxon>Streptococcus</taxon>
    </lineage>
</organism>
<feature type="transmembrane region" description="Helical" evidence="2">
    <location>
        <begin position="9"/>
        <end position="27"/>
    </location>
</feature>
<protein>
    <submittedName>
        <fullName evidence="3">Uncharacterized protein</fullName>
    </submittedName>
</protein>
<dbReference type="AlphaFoldDB" id="G5JQ55"/>
<keyword evidence="4" id="KW-1185">Reference proteome</keyword>
<keyword evidence="2" id="KW-0812">Transmembrane</keyword>
<dbReference type="Proteomes" id="UP000004322">
    <property type="component" value="Unassembled WGS sequence"/>
</dbReference>
<feature type="transmembrane region" description="Helical" evidence="2">
    <location>
        <begin position="47"/>
        <end position="72"/>
    </location>
</feature>
<name>G5JQ55_STRCG</name>
<accession>G5JQ55</accession>
<gene>
    <name evidence="3" type="ORF">STRCR_1738</name>
</gene>
<feature type="compositionally biased region" description="Polar residues" evidence="1">
    <location>
        <begin position="176"/>
        <end position="203"/>
    </location>
</feature>
<feature type="region of interest" description="Disordered" evidence="1">
    <location>
        <begin position="171"/>
        <end position="245"/>
    </location>
</feature>
<evidence type="ECO:0000313" key="3">
    <source>
        <dbReference type="EMBL" id="EHI74566.1"/>
    </source>
</evidence>
<reference evidence="3" key="1">
    <citation type="submission" date="2011-07" db="EMBL/GenBank/DDBJ databases">
        <authorList>
            <person name="Stanhope M.J."/>
            <person name="Durkin A.S."/>
            <person name="Hostetler J."/>
            <person name="Kim M."/>
            <person name="Radune D."/>
            <person name="Singh I."/>
            <person name="Town C.D."/>
        </authorList>
    </citation>
    <scope>NUCLEOTIDE SEQUENCE [LARGE SCALE GENOMIC DNA]</scope>
    <source>
        <strain evidence="3">HS-6</strain>
    </source>
</reference>
<feature type="compositionally biased region" description="Low complexity" evidence="1">
    <location>
        <begin position="204"/>
        <end position="221"/>
    </location>
</feature>
<evidence type="ECO:0000256" key="2">
    <source>
        <dbReference type="SAM" id="Phobius"/>
    </source>
</evidence>
<dbReference type="EMBL" id="AEUV02000002">
    <property type="protein sequence ID" value="EHI74566.1"/>
    <property type="molecule type" value="Genomic_DNA"/>
</dbReference>
<keyword evidence="2" id="KW-1133">Transmembrane helix</keyword>
<proteinExistence type="predicted"/>
<evidence type="ECO:0000313" key="4">
    <source>
        <dbReference type="Proteomes" id="UP000004322"/>
    </source>
</evidence>
<keyword evidence="2" id="KW-0472">Membrane</keyword>
<comment type="caution">
    <text evidence="3">The sequence shown here is derived from an EMBL/GenBank/DDBJ whole genome shotgun (WGS) entry which is preliminary data.</text>
</comment>